<dbReference type="RefSeq" id="WP_344092939.1">
    <property type="nucleotide sequence ID" value="NZ_BAAAOG010000002.1"/>
</dbReference>
<organism evidence="4 5">
    <name type="scientific">Microbacterium deminutum</name>
    <dbReference type="NCBI Taxonomy" id="344164"/>
    <lineage>
        <taxon>Bacteria</taxon>
        <taxon>Bacillati</taxon>
        <taxon>Actinomycetota</taxon>
        <taxon>Actinomycetes</taxon>
        <taxon>Micrococcales</taxon>
        <taxon>Microbacteriaceae</taxon>
        <taxon>Microbacterium</taxon>
    </lineage>
</organism>
<feature type="domain" description="Glycosyl transferase family 1" evidence="3">
    <location>
        <begin position="189"/>
        <end position="296"/>
    </location>
</feature>
<evidence type="ECO:0000256" key="1">
    <source>
        <dbReference type="ARBA" id="ARBA00021292"/>
    </source>
</evidence>
<proteinExistence type="predicted"/>
<name>A0ABP5BWV2_9MICO</name>
<comment type="caution">
    <text evidence="4">The sequence shown here is derived from an EMBL/GenBank/DDBJ whole genome shotgun (WGS) entry which is preliminary data.</text>
</comment>
<keyword evidence="2" id="KW-0808">Transferase</keyword>
<accession>A0ABP5BWV2</accession>
<keyword evidence="5" id="KW-1185">Reference proteome</keyword>
<evidence type="ECO:0000256" key="2">
    <source>
        <dbReference type="ARBA" id="ARBA00022679"/>
    </source>
</evidence>
<dbReference type="InterPro" id="IPR001296">
    <property type="entry name" value="Glyco_trans_1"/>
</dbReference>
<dbReference type="EMBL" id="BAAAOG010000002">
    <property type="protein sequence ID" value="GAA1954006.1"/>
    <property type="molecule type" value="Genomic_DNA"/>
</dbReference>
<sequence>MIEDAFGFDLLDESDLLSLPGLRGWLLRRIPAFLALALEVARRRRNYDVVVSWSEKHTVAIAMILALLPTRPRHLALLFWISKPVVRIPLRLFRSGVDRVITWSSVQRDVAVGRVGFKPDEIVLVHHPVDEEFFAPVETERRILFSAGSTQRDFPTLIEAVRTIDMPLRIAASVVVELRALRMGVVDVRDQADLPSNVTIAPLEPEELRAAYASARVVVVPLQPTDIDAGVSVILEAMAMGRPVVVSRTVGQVDVIRDGVTGTYVEPGDPVALRMVIESLLNDPKMAEAMGARAREYVLVNHRVEDFADRVRSEAHGLAGATSGPPRAR</sequence>
<dbReference type="Pfam" id="PF00534">
    <property type="entry name" value="Glycos_transf_1"/>
    <property type="match status" value="1"/>
</dbReference>
<reference evidence="5" key="1">
    <citation type="journal article" date="2019" name="Int. J. Syst. Evol. Microbiol.">
        <title>The Global Catalogue of Microorganisms (GCM) 10K type strain sequencing project: providing services to taxonomists for standard genome sequencing and annotation.</title>
        <authorList>
            <consortium name="The Broad Institute Genomics Platform"/>
            <consortium name="The Broad Institute Genome Sequencing Center for Infectious Disease"/>
            <person name="Wu L."/>
            <person name="Ma J."/>
        </authorList>
    </citation>
    <scope>NUCLEOTIDE SEQUENCE [LARGE SCALE GENOMIC DNA]</scope>
    <source>
        <strain evidence="5">JCM 14901</strain>
    </source>
</reference>
<dbReference type="Proteomes" id="UP001499933">
    <property type="component" value="Unassembled WGS sequence"/>
</dbReference>
<dbReference type="Gene3D" id="3.40.50.2000">
    <property type="entry name" value="Glycogen Phosphorylase B"/>
    <property type="match status" value="2"/>
</dbReference>
<evidence type="ECO:0000259" key="3">
    <source>
        <dbReference type="Pfam" id="PF00534"/>
    </source>
</evidence>
<dbReference type="PANTHER" id="PTHR45947">
    <property type="entry name" value="SULFOQUINOVOSYL TRANSFERASE SQD2"/>
    <property type="match status" value="1"/>
</dbReference>
<evidence type="ECO:0000313" key="4">
    <source>
        <dbReference type="EMBL" id="GAA1954006.1"/>
    </source>
</evidence>
<protein>
    <recommendedName>
        <fullName evidence="1">D-inositol 3-phosphate glycosyltransferase</fullName>
    </recommendedName>
</protein>
<gene>
    <name evidence="4" type="ORF">GCM10009776_14880</name>
</gene>
<dbReference type="SUPFAM" id="SSF53756">
    <property type="entry name" value="UDP-Glycosyltransferase/glycogen phosphorylase"/>
    <property type="match status" value="1"/>
</dbReference>
<dbReference type="InterPro" id="IPR050194">
    <property type="entry name" value="Glycosyltransferase_grp1"/>
</dbReference>
<dbReference type="PANTHER" id="PTHR45947:SF3">
    <property type="entry name" value="SULFOQUINOVOSYL TRANSFERASE SQD2"/>
    <property type="match status" value="1"/>
</dbReference>
<dbReference type="CDD" id="cd03801">
    <property type="entry name" value="GT4_PimA-like"/>
    <property type="match status" value="1"/>
</dbReference>
<evidence type="ECO:0000313" key="5">
    <source>
        <dbReference type="Proteomes" id="UP001499933"/>
    </source>
</evidence>